<dbReference type="InParanoid" id="H0EHZ3"/>
<reference evidence="1 2" key="1">
    <citation type="journal article" date="2012" name="Eukaryot. Cell">
        <title>Genome sequence of the fungus Glarea lozoyensis: the first genome sequence of a species from the Helotiaceae family.</title>
        <authorList>
            <person name="Youssar L."/>
            <person name="Gruening B.A."/>
            <person name="Erxleben A."/>
            <person name="Guenther S."/>
            <person name="Huettel W."/>
        </authorList>
    </citation>
    <scope>NUCLEOTIDE SEQUENCE [LARGE SCALE GENOMIC DNA]</scope>
    <source>
        <strain evidence="2">ATCC 74030 / MF5533</strain>
    </source>
</reference>
<dbReference type="Gene3D" id="3.10.120.10">
    <property type="entry name" value="Cytochrome b5-like heme/steroid binding domain"/>
    <property type="match status" value="1"/>
</dbReference>
<protein>
    <submittedName>
        <fullName evidence="1">Putative steroid-binding protein 3</fullName>
    </submittedName>
</protein>
<evidence type="ECO:0000313" key="2">
    <source>
        <dbReference type="Proteomes" id="UP000005446"/>
    </source>
</evidence>
<dbReference type="Proteomes" id="UP000005446">
    <property type="component" value="Unassembled WGS sequence"/>
</dbReference>
<dbReference type="PANTHER" id="PTHR10281:SF115">
    <property type="entry name" value="BINDING PROTEIN, PUTATIVE (AFU_ORTHOLOGUE AFUA_4G06240)-RELATED"/>
    <property type="match status" value="1"/>
</dbReference>
<comment type="caution">
    <text evidence="1">The sequence shown here is derived from an EMBL/GenBank/DDBJ whole genome shotgun (WGS) entry which is preliminary data.</text>
</comment>
<proteinExistence type="predicted"/>
<keyword evidence="2" id="KW-1185">Reference proteome</keyword>
<dbReference type="OrthoDB" id="899at2759"/>
<dbReference type="SUPFAM" id="SSF55856">
    <property type="entry name" value="Cytochrome b5-like heme/steroid binding domain"/>
    <property type="match status" value="1"/>
</dbReference>
<dbReference type="InterPro" id="IPR050577">
    <property type="entry name" value="MAPR/NEUFC/NENF-like"/>
</dbReference>
<dbReference type="PANTHER" id="PTHR10281">
    <property type="entry name" value="MEMBRANE-ASSOCIATED PROGESTERONE RECEPTOR COMPONENT-RELATED"/>
    <property type="match status" value="1"/>
</dbReference>
<sequence length="101" mass="11215">MAGKFEPKTPVDLAPPKDDPISTEFLSKCNGKPPLVPRESLRLFAGHDASRALGMTSTKAEDVVPDWSPLTDKEKSVLEDWFMFFSKRYNIVGMVEGATNQ</sequence>
<name>H0EHZ3_GLAL7</name>
<dbReference type="EMBL" id="AGUE01000044">
    <property type="protein sequence ID" value="EHL01786.1"/>
    <property type="molecule type" value="Genomic_DNA"/>
</dbReference>
<accession>H0EHZ3</accession>
<evidence type="ECO:0000313" key="1">
    <source>
        <dbReference type="EMBL" id="EHL01786.1"/>
    </source>
</evidence>
<organism evidence="1 2">
    <name type="scientific">Glarea lozoyensis (strain ATCC 74030 / MF5533)</name>
    <dbReference type="NCBI Taxonomy" id="1104152"/>
    <lineage>
        <taxon>Eukaryota</taxon>
        <taxon>Fungi</taxon>
        <taxon>Dikarya</taxon>
        <taxon>Ascomycota</taxon>
        <taxon>Pezizomycotina</taxon>
        <taxon>Leotiomycetes</taxon>
        <taxon>Helotiales</taxon>
        <taxon>Helotiaceae</taxon>
        <taxon>Glarea</taxon>
    </lineage>
</organism>
<dbReference type="AlphaFoldDB" id="H0EHZ3"/>
<gene>
    <name evidence="1" type="ORF">M7I_2137</name>
</gene>
<dbReference type="GO" id="GO:0016020">
    <property type="term" value="C:membrane"/>
    <property type="evidence" value="ECO:0007669"/>
    <property type="project" value="TreeGrafter"/>
</dbReference>
<dbReference type="InterPro" id="IPR036400">
    <property type="entry name" value="Cyt_B5-like_heme/steroid_sf"/>
</dbReference>
<dbReference type="HOGENOM" id="CLU_042860_3_2_1"/>
<dbReference type="GO" id="GO:0005783">
    <property type="term" value="C:endoplasmic reticulum"/>
    <property type="evidence" value="ECO:0007669"/>
    <property type="project" value="TreeGrafter"/>
</dbReference>